<evidence type="ECO:0000259" key="11">
    <source>
        <dbReference type="PROSITE" id="PS50878"/>
    </source>
</evidence>
<dbReference type="AlphaFoldDB" id="A0AAD4ZR96"/>
<evidence type="ECO:0000256" key="9">
    <source>
        <dbReference type="SAM" id="Coils"/>
    </source>
</evidence>
<dbReference type="SUPFAM" id="SSF56672">
    <property type="entry name" value="DNA/RNA polymerases"/>
    <property type="match status" value="1"/>
</dbReference>
<keyword evidence="13" id="KW-1185">Reference proteome</keyword>
<keyword evidence="9" id="KW-0175">Coiled coil</keyword>
<dbReference type="EMBL" id="JAJFAZ020000001">
    <property type="protein sequence ID" value="KAI5352798.1"/>
    <property type="molecule type" value="Genomic_DNA"/>
</dbReference>
<dbReference type="SUPFAM" id="SSF50630">
    <property type="entry name" value="Acid proteases"/>
    <property type="match status" value="1"/>
</dbReference>
<sequence length="1189" mass="133155">MGKKSQATLTAGLATVTEVEMDLQREQLEAQLQEFQNTMTTVSQRQDEVQSDVTEILKTLTTLSDQQTQNWTFQKTVMDELRTLRARSPAFPHPSVSPSSQTVPTQPLPSAWVRPSTSPIFSYTQPSMASMPTIPPSSMPTSMGSPTPHILPNLYTTAGPSFIPEPLKSHHPSVTTHIPHPSHGSTQLPTSNFSPFIPLGQFTHPIPSPNPMSHPNTSYSSMKPMKLDLPRFYGEDPYGWLAMAERFLDYHEVEDHRKVMVAAMHLGGDAALWMKWFESRYPHDSWVVFSEMLLQRFGPGEALNVNMGLSHNKQTGSVAEYVGLFIKLSCRAVGWTDEQLLGTFVGGLKEDIQDDVIALEPHSLARAMELAQIFENKLKKKTGHKTFNSRFTGSQPTTRYKPQTTPTFSPAPKAATEHPPTNRPIFRRTQAELQERRQKGLCFSCDEAYSPGHRCKQPHILMIESGSLLDGMIEPTIDISEPTADEEHQPVIEDTTIHLHALADKKRTRGRAMRLQGSIEGIPIRVFIDSGADRNFLNPNIATQLKTPIDTQKIEKIVVATGQSYGTKGMVYAVPVKLQAFEFHGDFGLLSVSGCDLVLGVEWLETLGLIGWHFRDKIMEFTVDGNNYRLQGSKGNGGIGNPPASAVFTMLEKEEQFLRTPADQGIMCPIPLSVQGLLTPFSDLFEESLGLPPSRAIDHRIPLLPGTGPINVRPYRYPHWQKAEIESQVKAMLQAGIIRRSSSPFSSPVLLVSKKEGTWRFCVDYRALNQVTVKDKFPIPVIDEMLDELNGAAWFSKLDLRSGYHQIRMWDADIPKTAFRTHEGHYEFLVMPFGLSNAPSTFQALMNDIFRPYLRKFVLVFFDDILVYSRTLNEHVHHLTTVFEVLRVAQLKVKASKCTFAQSTVDYLGHTISEAGVSVDKKKIQCIDNWPRPGTVKGLRGFLGLAGYYRKFVHHFGTISKPLTDLLRKDNFHWSLAADSAFQALKTALTTTPVLRLPDFSKQFVVESDASNNGVGAILSQEQRPIAYLSKSLSERHRSLSVYDKEMLAVVLAVQQWCPYLLGRQFKIVTDHQTIKHFLEQRITTPTQEKWLLKLLGYNYEIEYRAGSKNAGPDALSRKSELLAIMGLSTPIFDCIPQIQQAYTSDSELNNLLASSKLILLPNLIIHGRIIASTTRSASLSLFLLNGVP</sequence>
<evidence type="ECO:0000256" key="4">
    <source>
        <dbReference type="ARBA" id="ARBA00022722"/>
    </source>
</evidence>
<dbReference type="Pfam" id="PF08284">
    <property type="entry name" value="RVP_2"/>
    <property type="match status" value="1"/>
</dbReference>
<dbReference type="Gene3D" id="3.30.70.270">
    <property type="match status" value="2"/>
</dbReference>
<dbReference type="InterPro" id="IPR043502">
    <property type="entry name" value="DNA/RNA_pol_sf"/>
</dbReference>
<dbReference type="CDD" id="cd00303">
    <property type="entry name" value="retropepsin_like"/>
    <property type="match status" value="1"/>
</dbReference>
<dbReference type="PROSITE" id="PS50878">
    <property type="entry name" value="RT_POL"/>
    <property type="match status" value="1"/>
</dbReference>
<feature type="domain" description="Reverse transcriptase" evidence="11">
    <location>
        <begin position="733"/>
        <end position="912"/>
    </location>
</feature>
<evidence type="ECO:0000256" key="6">
    <source>
        <dbReference type="ARBA" id="ARBA00022801"/>
    </source>
</evidence>
<accession>A0AAD4ZR96</accession>
<comment type="caution">
    <text evidence="12">The sequence shown here is derived from an EMBL/GenBank/DDBJ whole genome shotgun (WGS) entry which is preliminary data.</text>
</comment>
<dbReference type="Pfam" id="PF00078">
    <property type="entry name" value="RVT_1"/>
    <property type="match status" value="1"/>
</dbReference>
<keyword evidence="5" id="KW-0255">Endonuclease</keyword>
<feature type="coiled-coil region" evidence="9">
    <location>
        <begin position="18"/>
        <end position="45"/>
    </location>
</feature>
<dbReference type="Pfam" id="PF17919">
    <property type="entry name" value="RT_RNaseH_2"/>
    <property type="match status" value="1"/>
</dbReference>
<evidence type="ECO:0000256" key="10">
    <source>
        <dbReference type="SAM" id="MobiDB-lite"/>
    </source>
</evidence>
<reference evidence="12 13" key="1">
    <citation type="journal article" date="2022" name="G3 (Bethesda)">
        <title>Whole-genome sequence and methylome profiling of the almond [Prunus dulcis (Mill.) D.A. Webb] cultivar 'Nonpareil'.</title>
        <authorList>
            <person name="D'Amico-Willman K.M."/>
            <person name="Ouma W.Z."/>
            <person name="Meulia T."/>
            <person name="Sideli G.M."/>
            <person name="Gradziel T.M."/>
            <person name="Fresnedo-Ramirez J."/>
        </authorList>
    </citation>
    <scope>NUCLEOTIDE SEQUENCE [LARGE SCALE GENOMIC DNA]</scope>
    <source>
        <strain evidence="12">Clone GOH B32 T37-40</strain>
    </source>
</reference>
<protein>
    <recommendedName>
        <fullName evidence="11">Reverse transcriptase domain-containing protein</fullName>
    </recommendedName>
</protein>
<dbReference type="GO" id="GO:0003964">
    <property type="term" value="F:RNA-directed DNA polymerase activity"/>
    <property type="evidence" value="ECO:0007669"/>
    <property type="project" value="UniProtKB-KW"/>
</dbReference>
<keyword evidence="2" id="KW-0808">Transferase</keyword>
<evidence type="ECO:0000256" key="2">
    <source>
        <dbReference type="ARBA" id="ARBA00022679"/>
    </source>
</evidence>
<dbReference type="GO" id="GO:0008233">
    <property type="term" value="F:peptidase activity"/>
    <property type="evidence" value="ECO:0007669"/>
    <property type="project" value="UniProtKB-KW"/>
</dbReference>
<gene>
    <name evidence="12" type="ORF">L3X38_005690</name>
</gene>
<evidence type="ECO:0000256" key="7">
    <source>
        <dbReference type="ARBA" id="ARBA00022918"/>
    </source>
</evidence>
<dbReference type="PANTHER" id="PTHR37984">
    <property type="entry name" value="PROTEIN CBG26694"/>
    <property type="match status" value="1"/>
</dbReference>
<evidence type="ECO:0000313" key="13">
    <source>
        <dbReference type="Proteomes" id="UP001054821"/>
    </source>
</evidence>
<dbReference type="FunFam" id="3.30.70.270:FF:000020">
    <property type="entry name" value="Transposon Tf2-6 polyprotein-like Protein"/>
    <property type="match status" value="1"/>
</dbReference>
<evidence type="ECO:0000256" key="1">
    <source>
        <dbReference type="ARBA" id="ARBA00022670"/>
    </source>
</evidence>
<dbReference type="CDD" id="cd09274">
    <property type="entry name" value="RNase_HI_RT_Ty3"/>
    <property type="match status" value="1"/>
</dbReference>
<dbReference type="Gene3D" id="2.40.70.10">
    <property type="entry name" value="Acid Proteases"/>
    <property type="match status" value="1"/>
</dbReference>
<feature type="region of interest" description="Disordered" evidence="10">
    <location>
        <begin position="386"/>
        <end position="422"/>
    </location>
</feature>
<keyword evidence="3" id="KW-0548">Nucleotidyltransferase</keyword>
<dbReference type="GO" id="GO:0006508">
    <property type="term" value="P:proteolysis"/>
    <property type="evidence" value="ECO:0007669"/>
    <property type="project" value="UniProtKB-KW"/>
</dbReference>
<dbReference type="CDD" id="cd01647">
    <property type="entry name" value="RT_LTR"/>
    <property type="match status" value="1"/>
</dbReference>
<keyword evidence="1" id="KW-0645">Protease</keyword>
<proteinExistence type="predicted"/>
<keyword evidence="4" id="KW-0540">Nuclease</keyword>
<dbReference type="InterPro" id="IPR005162">
    <property type="entry name" value="Retrotrans_gag_dom"/>
</dbReference>
<dbReference type="Proteomes" id="UP001054821">
    <property type="component" value="Chromosome 1"/>
</dbReference>
<dbReference type="GO" id="GO:0004519">
    <property type="term" value="F:endonuclease activity"/>
    <property type="evidence" value="ECO:0007669"/>
    <property type="project" value="UniProtKB-KW"/>
</dbReference>
<organism evidence="12 13">
    <name type="scientific">Prunus dulcis</name>
    <name type="common">Almond</name>
    <name type="synonym">Amygdalus dulcis</name>
    <dbReference type="NCBI Taxonomy" id="3755"/>
    <lineage>
        <taxon>Eukaryota</taxon>
        <taxon>Viridiplantae</taxon>
        <taxon>Streptophyta</taxon>
        <taxon>Embryophyta</taxon>
        <taxon>Tracheophyta</taxon>
        <taxon>Spermatophyta</taxon>
        <taxon>Magnoliopsida</taxon>
        <taxon>eudicotyledons</taxon>
        <taxon>Gunneridae</taxon>
        <taxon>Pentapetalae</taxon>
        <taxon>rosids</taxon>
        <taxon>fabids</taxon>
        <taxon>Rosales</taxon>
        <taxon>Rosaceae</taxon>
        <taxon>Amygdaloideae</taxon>
        <taxon>Amygdaleae</taxon>
        <taxon>Prunus</taxon>
    </lineage>
</organism>
<dbReference type="PANTHER" id="PTHR37984:SF5">
    <property type="entry name" value="PROTEIN NYNRIN-LIKE"/>
    <property type="match status" value="1"/>
</dbReference>
<keyword evidence="6" id="KW-0378">Hydrolase</keyword>
<feature type="compositionally biased region" description="Low complexity" evidence="10">
    <location>
        <begin position="94"/>
        <end position="110"/>
    </location>
</feature>
<evidence type="ECO:0000256" key="8">
    <source>
        <dbReference type="ARBA" id="ARBA00023268"/>
    </source>
</evidence>
<evidence type="ECO:0000313" key="12">
    <source>
        <dbReference type="EMBL" id="KAI5352798.1"/>
    </source>
</evidence>
<dbReference type="InterPro" id="IPR021109">
    <property type="entry name" value="Peptidase_aspartic_dom_sf"/>
</dbReference>
<name>A0AAD4ZR96_PRUDU</name>
<evidence type="ECO:0000256" key="5">
    <source>
        <dbReference type="ARBA" id="ARBA00022759"/>
    </source>
</evidence>
<keyword evidence="7" id="KW-0695">RNA-directed DNA polymerase</keyword>
<evidence type="ECO:0000256" key="3">
    <source>
        <dbReference type="ARBA" id="ARBA00022695"/>
    </source>
</evidence>
<feature type="compositionally biased region" description="Polar residues" evidence="10">
    <location>
        <begin position="386"/>
        <end position="408"/>
    </location>
</feature>
<dbReference type="Gene3D" id="3.10.10.10">
    <property type="entry name" value="HIV Type 1 Reverse Transcriptase, subunit A, domain 1"/>
    <property type="match status" value="1"/>
</dbReference>
<feature type="region of interest" description="Disordered" evidence="10">
    <location>
        <begin position="89"/>
        <end position="111"/>
    </location>
</feature>
<keyword evidence="8" id="KW-0511">Multifunctional enzyme</keyword>
<dbReference type="InterPro" id="IPR041577">
    <property type="entry name" value="RT_RNaseH_2"/>
</dbReference>
<dbReference type="FunFam" id="3.10.10.10:FF:000007">
    <property type="entry name" value="Retrovirus-related Pol polyprotein from transposon 17.6-like Protein"/>
    <property type="match status" value="1"/>
</dbReference>
<dbReference type="InterPro" id="IPR043128">
    <property type="entry name" value="Rev_trsase/Diguanyl_cyclase"/>
</dbReference>
<dbReference type="InterPro" id="IPR050951">
    <property type="entry name" value="Retrovirus_Pol_polyprotein"/>
</dbReference>
<dbReference type="Pfam" id="PF03732">
    <property type="entry name" value="Retrotrans_gag"/>
    <property type="match status" value="1"/>
</dbReference>
<dbReference type="InterPro" id="IPR000477">
    <property type="entry name" value="RT_dom"/>
</dbReference>
<dbReference type="FunFam" id="3.10.20.370:FF:000001">
    <property type="entry name" value="Retrovirus-related Pol polyprotein from transposon 17.6-like protein"/>
    <property type="match status" value="1"/>
</dbReference>